<sequence length="183" mass="20583">MRLHFSFPCCNIQDVVPQFPIKCSVEWVDAEDPLFLLYTSGSTGKPKAPNYPDSGRCWDIVDKYKVTIFYTAPTLVRSLMRESDEVITLGDKDGYFWLTGRVDDVINVSYFVDLLAKRISCQIGAFAAPDKIHWAPGLPKTRSGKIMRRILRKIASGQLDELGDTSTLADPSVVDQLIALRYC</sequence>
<dbReference type="InterPro" id="IPR045851">
    <property type="entry name" value="AMP-bd_C_sf"/>
</dbReference>
<evidence type="ECO:0000313" key="2">
    <source>
        <dbReference type="Proteomes" id="UP000287651"/>
    </source>
</evidence>
<dbReference type="PANTHER" id="PTHR24095:SF14">
    <property type="entry name" value="ACETYL-COENZYME A SYNTHETASE 1"/>
    <property type="match status" value="1"/>
</dbReference>
<dbReference type="Gene3D" id="3.30.300.30">
    <property type="match status" value="1"/>
</dbReference>
<comment type="caution">
    <text evidence="1">The sequence shown here is derived from an EMBL/GenBank/DDBJ whole genome shotgun (WGS) entry which is preliminary data.</text>
</comment>
<dbReference type="Proteomes" id="UP000287651">
    <property type="component" value="Unassembled WGS sequence"/>
</dbReference>
<evidence type="ECO:0008006" key="3">
    <source>
        <dbReference type="Google" id="ProtNLM"/>
    </source>
</evidence>
<accession>A0A426Z3U4</accession>
<protein>
    <recommendedName>
        <fullName evidence="3">AMP-dependent synthetase/ligase domain-containing protein</fullName>
    </recommendedName>
</protein>
<dbReference type="PANTHER" id="PTHR24095">
    <property type="entry name" value="ACETYL-COENZYME A SYNTHETASE"/>
    <property type="match status" value="1"/>
</dbReference>
<dbReference type="AlphaFoldDB" id="A0A426Z3U4"/>
<evidence type="ECO:0000313" key="1">
    <source>
        <dbReference type="EMBL" id="RRT58647.1"/>
    </source>
</evidence>
<dbReference type="SUPFAM" id="SSF56801">
    <property type="entry name" value="Acetyl-CoA synthetase-like"/>
    <property type="match status" value="1"/>
</dbReference>
<dbReference type="GO" id="GO:0019748">
    <property type="term" value="P:secondary metabolic process"/>
    <property type="evidence" value="ECO:0007669"/>
    <property type="project" value="UniProtKB-ARBA"/>
</dbReference>
<dbReference type="InterPro" id="IPR042099">
    <property type="entry name" value="ANL_N_sf"/>
</dbReference>
<dbReference type="PROSITE" id="PS00455">
    <property type="entry name" value="AMP_BINDING"/>
    <property type="match status" value="1"/>
</dbReference>
<proteinExistence type="predicted"/>
<dbReference type="EMBL" id="AMZH03008573">
    <property type="protein sequence ID" value="RRT58647.1"/>
    <property type="molecule type" value="Genomic_DNA"/>
</dbReference>
<name>A0A426Z3U4_ENSVE</name>
<dbReference type="InterPro" id="IPR020845">
    <property type="entry name" value="AMP-binding_CS"/>
</dbReference>
<gene>
    <name evidence="1" type="ORF">B296_00010730</name>
</gene>
<reference evidence="1 2" key="1">
    <citation type="journal article" date="2014" name="Agronomy (Basel)">
        <title>A Draft Genome Sequence for Ensete ventricosum, the Drought-Tolerant Tree Against Hunger.</title>
        <authorList>
            <person name="Harrison J."/>
            <person name="Moore K.A."/>
            <person name="Paszkiewicz K."/>
            <person name="Jones T."/>
            <person name="Grant M."/>
            <person name="Ambacheew D."/>
            <person name="Muzemil S."/>
            <person name="Studholme D.J."/>
        </authorList>
    </citation>
    <scope>NUCLEOTIDE SEQUENCE [LARGE SCALE GENOMIC DNA]</scope>
</reference>
<dbReference type="GO" id="GO:0006085">
    <property type="term" value="P:acetyl-CoA biosynthetic process"/>
    <property type="evidence" value="ECO:0007669"/>
    <property type="project" value="TreeGrafter"/>
</dbReference>
<dbReference type="GO" id="GO:0003987">
    <property type="term" value="F:acetate-CoA ligase activity"/>
    <property type="evidence" value="ECO:0007669"/>
    <property type="project" value="TreeGrafter"/>
</dbReference>
<dbReference type="Gene3D" id="3.40.50.12780">
    <property type="entry name" value="N-terminal domain of ligase-like"/>
    <property type="match status" value="2"/>
</dbReference>
<organism evidence="1 2">
    <name type="scientific">Ensete ventricosum</name>
    <name type="common">Abyssinian banana</name>
    <name type="synonym">Musa ensete</name>
    <dbReference type="NCBI Taxonomy" id="4639"/>
    <lineage>
        <taxon>Eukaryota</taxon>
        <taxon>Viridiplantae</taxon>
        <taxon>Streptophyta</taxon>
        <taxon>Embryophyta</taxon>
        <taxon>Tracheophyta</taxon>
        <taxon>Spermatophyta</taxon>
        <taxon>Magnoliopsida</taxon>
        <taxon>Liliopsida</taxon>
        <taxon>Zingiberales</taxon>
        <taxon>Musaceae</taxon>
        <taxon>Ensete</taxon>
    </lineage>
</organism>